<gene>
    <name evidence="2" type="ORF">METZ01_LOCUS157481</name>
</gene>
<dbReference type="Gene3D" id="3.90.1580.10">
    <property type="entry name" value="paralog of FGE (formylglycine-generating enzyme)"/>
    <property type="match status" value="1"/>
</dbReference>
<name>A0A382AUH4_9ZZZZ</name>
<protein>
    <recommendedName>
        <fullName evidence="1">Sulfatase-modifying factor enzyme-like domain-containing protein</fullName>
    </recommendedName>
</protein>
<dbReference type="GO" id="GO:0120147">
    <property type="term" value="F:formylglycine-generating oxidase activity"/>
    <property type="evidence" value="ECO:0007669"/>
    <property type="project" value="TreeGrafter"/>
</dbReference>
<dbReference type="Pfam" id="PF03781">
    <property type="entry name" value="FGE-sulfatase"/>
    <property type="match status" value="1"/>
</dbReference>
<reference evidence="2" key="1">
    <citation type="submission" date="2018-05" db="EMBL/GenBank/DDBJ databases">
        <authorList>
            <person name="Lanie J.A."/>
            <person name="Ng W.-L."/>
            <person name="Kazmierczak K.M."/>
            <person name="Andrzejewski T.M."/>
            <person name="Davidsen T.M."/>
            <person name="Wayne K.J."/>
            <person name="Tettelin H."/>
            <person name="Glass J.I."/>
            <person name="Rusch D."/>
            <person name="Podicherti R."/>
            <person name="Tsui H.-C.T."/>
            <person name="Winkler M.E."/>
        </authorList>
    </citation>
    <scope>NUCLEOTIDE SEQUENCE</scope>
</reference>
<evidence type="ECO:0000259" key="1">
    <source>
        <dbReference type="Pfam" id="PF03781"/>
    </source>
</evidence>
<dbReference type="SUPFAM" id="SSF56436">
    <property type="entry name" value="C-type lectin-like"/>
    <property type="match status" value="1"/>
</dbReference>
<dbReference type="PANTHER" id="PTHR23150">
    <property type="entry name" value="SULFATASE MODIFYING FACTOR 1, 2"/>
    <property type="match status" value="1"/>
</dbReference>
<dbReference type="InterPro" id="IPR051043">
    <property type="entry name" value="Sulfatase_Mod_Factor_Kinase"/>
</dbReference>
<dbReference type="InterPro" id="IPR042095">
    <property type="entry name" value="SUMF_sf"/>
</dbReference>
<dbReference type="EMBL" id="UINC01026703">
    <property type="protein sequence ID" value="SVB04627.1"/>
    <property type="molecule type" value="Genomic_DNA"/>
</dbReference>
<dbReference type="PROSITE" id="PS51257">
    <property type="entry name" value="PROKAR_LIPOPROTEIN"/>
    <property type="match status" value="1"/>
</dbReference>
<proteinExistence type="predicted"/>
<dbReference type="AlphaFoldDB" id="A0A382AUH4"/>
<feature type="non-terminal residue" evidence="2">
    <location>
        <position position="273"/>
    </location>
</feature>
<accession>A0A382AUH4</accession>
<evidence type="ECO:0000313" key="2">
    <source>
        <dbReference type="EMBL" id="SVB04627.1"/>
    </source>
</evidence>
<feature type="domain" description="Sulfatase-modifying factor enzyme-like" evidence="1">
    <location>
        <begin position="62"/>
        <end position="267"/>
    </location>
</feature>
<dbReference type="InterPro" id="IPR016187">
    <property type="entry name" value="CTDL_fold"/>
</dbReference>
<organism evidence="2">
    <name type="scientific">marine metagenome</name>
    <dbReference type="NCBI Taxonomy" id="408172"/>
    <lineage>
        <taxon>unclassified sequences</taxon>
        <taxon>metagenomes</taxon>
        <taxon>ecological metagenomes</taxon>
    </lineage>
</organism>
<sequence length="273" mass="30722">MKNTGVLTIVIIMSISVGCAKKGSEQAIISKDVEQNIIAKEVWSETVTGMKFRKIPRKSIFFRIGSPSTEQGRKDDEKQHTLRVEKYWIAETEVTQKQWNTIMSFNPSKFKGDDLPVDSVSWNLAQKFIKTLNTRTGKKFRLPTEAEWELAARAGTTTARYWGEGIGENNANCGRCGDPWDNTAPVKSFAPNNFGLYDMLGNVWEWTCSEYKKTYDDIEQKCVEGAESYVLRGGALNNSAKHVRAANRARSRPAGKLRGFNCGFRLAMDSPNE</sequence>
<dbReference type="InterPro" id="IPR005532">
    <property type="entry name" value="SUMF_dom"/>
</dbReference>
<dbReference type="PANTHER" id="PTHR23150:SF19">
    <property type="entry name" value="FORMYLGLYCINE-GENERATING ENZYME"/>
    <property type="match status" value="1"/>
</dbReference>